<dbReference type="VEuPathDB" id="ToxoDB:CSUI_006440"/>
<proteinExistence type="inferred from homology"/>
<dbReference type="InterPro" id="IPR016848">
    <property type="entry name" value="RNase_P/MRP_Rpp29-subunit"/>
</dbReference>
<evidence type="ECO:0000256" key="2">
    <source>
        <dbReference type="ARBA" id="ARBA00006181"/>
    </source>
</evidence>
<dbReference type="Proteomes" id="UP000221165">
    <property type="component" value="Unassembled WGS sequence"/>
</dbReference>
<organism evidence="4 5">
    <name type="scientific">Cystoisospora suis</name>
    <dbReference type="NCBI Taxonomy" id="483139"/>
    <lineage>
        <taxon>Eukaryota</taxon>
        <taxon>Sar</taxon>
        <taxon>Alveolata</taxon>
        <taxon>Apicomplexa</taxon>
        <taxon>Conoidasida</taxon>
        <taxon>Coccidia</taxon>
        <taxon>Eucoccidiorida</taxon>
        <taxon>Eimeriorina</taxon>
        <taxon>Sarcocystidae</taxon>
        <taxon>Cystoisospora</taxon>
    </lineage>
</organism>
<dbReference type="SUPFAM" id="SSF101744">
    <property type="entry name" value="Rof/RNase P subunit-like"/>
    <property type="match status" value="1"/>
</dbReference>
<evidence type="ECO:0000256" key="1">
    <source>
        <dbReference type="ARBA" id="ARBA00004123"/>
    </source>
</evidence>
<feature type="compositionally biased region" description="Polar residues" evidence="3">
    <location>
        <begin position="94"/>
        <end position="108"/>
    </location>
</feature>
<feature type="compositionally biased region" description="Polar residues" evidence="3">
    <location>
        <begin position="31"/>
        <end position="40"/>
    </location>
</feature>
<dbReference type="EMBL" id="MIGC01003258">
    <property type="protein sequence ID" value="PHJ19728.1"/>
    <property type="molecule type" value="Genomic_DNA"/>
</dbReference>
<dbReference type="PANTHER" id="PTHR13348">
    <property type="entry name" value="RIBONUCLEASE P SUBUNIT P29"/>
    <property type="match status" value="1"/>
</dbReference>
<evidence type="ECO:0000313" key="4">
    <source>
        <dbReference type="EMBL" id="PHJ19728.1"/>
    </source>
</evidence>
<dbReference type="GO" id="GO:0005634">
    <property type="term" value="C:nucleus"/>
    <property type="evidence" value="ECO:0007669"/>
    <property type="project" value="UniProtKB-SubCell"/>
</dbReference>
<dbReference type="Pfam" id="PF01868">
    <property type="entry name" value="RNase_P-MRP_p29"/>
    <property type="match status" value="1"/>
</dbReference>
<feature type="compositionally biased region" description="Polar residues" evidence="3">
    <location>
        <begin position="283"/>
        <end position="297"/>
    </location>
</feature>
<name>A0A2C6KTH7_9APIC</name>
<reference evidence="4 5" key="1">
    <citation type="journal article" date="2017" name="Int. J. Parasitol.">
        <title>The genome of the protozoan parasite Cystoisospora suis and a reverse vaccinology approach to identify vaccine candidates.</title>
        <authorList>
            <person name="Palmieri N."/>
            <person name="Shrestha A."/>
            <person name="Ruttkowski B."/>
            <person name="Beck T."/>
            <person name="Vogl C."/>
            <person name="Tomley F."/>
            <person name="Blake D.P."/>
            <person name="Joachim A."/>
        </authorList>
    </citation>
    <scope>NUCLEOTIDE SEQUENCE [LARGE SCALE GENOMIC DNA]</scope>
    <source>
        <strain evidence="4 5">Wien I</strain>
    </source>
</reference>
<dbReference type="InterPro" id="IPR002730">
    <property type="entry name" value="Rpp29/RNP1"/>
</dbReference>
<dbReference type="GO" id="GO:0001682">
    <property type="term" value="P:tRNA 5'-leader removal"/>
    <property type="evidence" value="ECO:0007669"/>
    <property type="project" value="InterPro"/>
</dbReference>
<evidence type="ECO:0000313" key="5">
    <source>
        <dbReference type="Proteomes" id="UP000221165"/>
    </source>
</evidence>
<evidence type="ECO:0000256" key="3">
    <source>
        <dbReference type="SAM" id="MobiDB-lite"/>
    </source>
</evidence>
<dbReference type="InterPro" id="IPR036980">
    <property type="entry name" value="RNase_P/MRP_Rpp29_sf"/>
</dbReference>
<dbReference type="SMART" id="SM00538">
    <property type="entry name" value="POP4"/>
    <property type="match status" value="1"/>
</dbReference>
<dbReference type="OrthoDB" id="124041at2759"/>
<feature type="region of interest" description="Disordered" evidence="3">
    <location>
        <begin position="356"/>
        <end position="391"/>
    </location>
</feature>
<dbReference type="InterPro" id="IPR023534">
    <property type="entry name" value="Rof/RNase_P-like"/>
</dbReference>
<sequence length="494" mass="52548">MPPKKRQAVTVVPSPPSSASLPASPCREDASSFSGLSNRYYTGEAKAKGQRLGSPGTSSPSLVEGGSALVASSCDGSKAQGARRQHAVREEQGSSEASLLSPQGSFENKGNHRPKEANWFSLPRNLVPQDGGQFTGAPATQEQLAAAYASSLSSAGISGLYHPLYERLHRAPPGTGTLPAASDGRLLQDILELCPLRAPAAALVESKLSSRALRLDTHRSGPCASASLSGGDVEKVSAALNAGADKSKNLLRLSRTKARASGIFDVRGTLSRNERADGKPRSFSVSPTSHQPLGSPSSKLLSRLRFDDLHGLRRLWLQYTENVCGTGEARQPTCLIWATLPAPGLPEKTGRGALVGSGNANQATRETAAKSLPERIQAGQPLRQRQADNGRRQRAYDRCTVLSKCAFQGAEITVVRARTPGLVGIEGTVVEETQQSLVVLCQDQRLRRLLKNCVVLAVRGSDGSNYFLHARHLQHSAAGRSKVKLKPKTSLLLK</sequence>
<comment type="caution">
    <text evidence="4">The sequence shown here is derived from an EMBL/GenBank/DDBJ whole genome shotgun (WGS) entry which is preliminary data.</text>
</comment>
<dbReference type="AlphaFoldDB" id="A0A2C6KTH7"/>
<comment type="subcellular location">
    <subcellularLocation>
        <location evidence="1">Nucleus</location>
    </subcellularLocation>
</comment>
<dbReference type="Gene3D" id="2.30.30.210">
    <property type="entry name" value="Ribonuclease P/MRP, subunit p29"/>
    <property type="match status" value="1"/>
</dbReference>
<dbReference type="GO" id="GO:0000172">
    <property type="term" value="C:ribonuclease MRP complex"/>
    <property type="evidence" value="ECO:0007669"/>
    <property type="project" value="InterPro"/>
</dbReference>
<feature type="region of interest" description="Disordered" evidence="3">
    <location>
        <begin position="1"/>
        <end position="115"/>
    </location>
</feature>
<protein>
    <submittedName>
        <fullName evidence="4">Pop4 domain protein</fullName>
    </submittedName>
</protein>
<dbReference type="GO" id="GO:0033204">
    <property type="term" value="F:ribonuclease P RNA binding"/>
    <property type="evidence" value="ECO:0007669"/>
    <property type="project" value="InterPro"/>
</dbReference>
<feature type="region of interest" description="Disordered" evidence="3">
    <location>
        <begin position="271"/>
        <end position="297"/>
    </location>
</feature>
<dbReference type="GO" id="GO:0006364">
    <property type="term" value="P:rRNA processing"/>
    <property type="evidence" value="ECO:0007669"/>
    <property type="project" value="TreeGrafter"/>
</dbReference>
<dbReference type="PANTHER" id="PTHR13348:SF0">
    <property type="entry name" value="RIBONUCLEASE P PROTEIN SUBUNIT P29"/>
    <property type="match status" value="1"/>
</dbReference>
<dbReference type="GO" id="GO:0030677">
    <property type="term" value="C:ribonuclease P complex"/>
    <property type="evidence" value="ECO:0007669"/>
    <property type="project" value="InterPro"/>
</dbReference>
<comment type="similarity">
    <text evidence="2">Belongs to the eukaryotic/archaeal RNase P protein component 1 family.</text>
</comment>
<accession>A0A2C6KTH7</accession>
<dbReference type="GeneID" id="94429811"/>
<keyword evidence="5" id="KW-1185">Reference proteome</keyword>
<gene>
    <name evidence="4" type="ORF">CSUI_006440</name>
</gene>
<dbReference type="RefSeq" id="XP_067921424.1">
    <property type="nucleotide sequence ID" value="XM_068066600.1"/>
</dbReference>